<dbReference type="InterPro" id="IPR011333">
    <property type="entry name" value="SKP1/BTB/POZ_sf"/>
</dbReference>
<name>A0A673GDM2_9TELE</name>
<dbReference type="GO" id="GO:0000978">
    <property type="term" value="F:RNA polymerase II cis-regulatory region sequence-specific DNA binding"/>
    <property type="evidence" value="ECO:0007669"/>
    <property type="project" value="TreeGrafter"/>
</dbReference>
<dbReference type="AlphaFoldDB" id="A0A673GDM2"/>
<dbReference type="Proteomes" id="UP000472270">
    <property type="component" value="Unassembled WGS sequence"/>
</dbReference>
<dbReference type="PANTHER" id="PTHR46105:SF28">
    <property type="entry name" value="ZINC FINGER PROTEIN 37-LIKE"/>
    <property type="match status" value="1"/>
</dbReference>
<reference evidence="2" key="1">
    <citation type="submission" date="2025-08" db="UniProtKB">
        <authorList>
            <consortium name="Ensembl"/>
        </authorList>
    </citation>
    <scope>IDENTIFICATION</scope>
</reference>
<evidence type="ECO:0000313" key="2">
    <source>
        <dbReference type="Ensembl" id="ENSSRHP00000010607.1"/>
    </source>
</evidence>
<organism evidence="2 3">
    <name type="scientific">Sinocyclocheilus rhinocerous</name>
    <dbReference type="NCBI Taxonomy" id="307959"/>
    <lineage>
        <taxon>Eukaryota</taxon>
        <taxon>Metazoa</taxon>
        <taxon>Chordata</taxon>
        <taxon>Craniata</taxon>
        <taxon>Vertebrata</taxon>
        <taxon>Euteleostomi</taxon>
        <taxon>Actinopterygii</taxon>
        <taxon>Neopterygii</taxon>
        <taxon>Teleostei</taxon>
        <taxon>Ostariophysi</taxon>
        <taxon>Cypriniformes</taxon>
        <taxon>Cyprinidae</taxon>
        <taxon>Cyprininae</taxon>
        <taxon>Sinocyclocheilus</taxon>
    </lineage>
</organism>
<keyword evidence="3" id="KW-1185">Reference proteome</keyword>
<dbReference type="GO" id="GO:0006281">
    <property type="term" value="P:DNA repair"/>
    <property type="evidence" value="ECO:0007669"/>
    <property type="project" value="InterPro"/>
</dbReference>
<dbReference type="PROSITE" id="PS50097">
    <property type="entry name" value="BTB"/>
    <property type="match status" value="1"/>
</dbReference>
<evidence type="ECO:0000259" key="1">
    <source>
        <dbReference type="PROSITE" id="PS50097"/>
    </source>
</evidence>
<dbReference type="PROSITE" id="PS00374">
    <property type="entry name" value="MGMT"/>
    <property type="match status" value="1"/>
</dbReference>
<dbReference type="Ensembl" id="ENSSRHT00000010999.1">
    <property type="protein sequence ID" value="ENSSRHP00000010607.1"/>
    <property type="gene ID" value="ENSSRHG00000006077.1"/>
</dbReference>
<dbReference type="InterPro" id="IPR000210">
    <property type="entry name" value="BTB/POZ_dom"/>
</dbReference>
<accession>A0A673GDM2</accession>
<dbReference type="GO" id="GO:0000981">
    <property type="term" value="F:DNA-binding transcription factor activity, RNA polymerase II-specific"/>
    <property type="evidence" value="ECO:0007669"/>
    <property type="project" value="TreeGrafter"/>
</dbReference>
<proteinExistence type="predicted"/>
<protein>
    <recommendedName>
        <fullName evidence="1">BTB domain-containing protein</fullName>
    </recommendedName>
</protein>
<dbReference type="GO" id="GO:0003908">
    <property type="term" value="F:methylated-DNA-[protein]-cysteine S-methyltransferase activity"/>
    <property type="evidence" value="ECO:0007669"/>
    <property type="project" value="InterPro"/>
</dbReference>
<reference evidence="2" key="2">
    <citation type="submission" date="2025-09" db="UniProtKB">
        <authorList>
            <consortium name="Ensembl"/>
        </authorList>
    </citation>
    <scope>IDENTIFICATION</scope>
</reference>
<evidence type="ECO:0000313" key="3">
    <source>
        <dbReference type="Proteomes" id="UP000472270"/>
    </source>
</evidence>
<feature type="domain" description="BTB" evidence="1">
    <location>
        <begin position="50"/>
        <end position="79"/>
    </location>
</feature>
<dbReference type="InterPro" id="IPR050457">
    <property type="entry name" value="ZnFinger_BTB_dom_contain"/>
</dbReference>
<dbReference type="SUPFAM" id="SSF54695">
    <property type="entry name" value="POZ domain"/>
    <property type="match status" value="1"/>
</dbReference>
<sequence length="87" mass="9770">MCGLYELLYCFDPGFPLSSLDSEDYVFVEARHPNKVLEGLNSLRLNNAFCDVTLCCGGQEFPCHRIVLASFSSYFQVIVIVSRAARL</sequence>
<dbReference type="Pfam" id="PF00651">
    <property type="entry name" value="BTB"/>
    <property type="match status" value="1"/>
</dbReference>
<dbReference type="InterPro" id="IPR001497">
    <property type="entry name" value="MethylDNA_cys_MeTrfase_AS"/>
</dbReference>
<dbReference type="Gene3D" id="3.30.710.10">
    <property type="entry name" value="Potassium Channel Kv1.1, Chain A"/>
    <property type="match status" value="1"/>
</dbReference>
<dbReference type="PANTHER" id="PTHR46105">
    <property type="entry name" value="AGAP004733-PA"/>
    <property type="match status" value="1"/>
</dbReference>